<evidence type="ECO:0000256" key="8">
    <source>
        <dbReference type="PIRSR" id="PIRSR601548-4"/>
    </source>
</evidence>
<evidence type="ECO:0000313" key="16">
    <source>
        <dbReference type="Proteomes" id="UP001458880"/>
    </source>
</evidence>
<feature type="binding site" evidence="7">
    <location>
        <position position="960"/>
    </location>
    <ligand>
        <name>Zn(2+)</name>
        <dbReference type="ChEBI" id="CHEBI:29105"/>
        <label>1</label>
        <note>catalytic</note>
    </ligand>
</feature>
<evidence type="ECO:0000256" key="9">
    <source>
        <dbReference type="PIRSR" id="PIRSR601548-5"/>
    </source>
</evidence>
<keyword evidence="12" id="KW-0121">Carboxypeptidase</keyword>
<dbReference type="GO" id="GO:0046872">
    <property type="term" value="F:metal ion binding"/>
    <property type="evidence" value="ECO:0007669"/>
    <property type="project" value="UniProtKB-KW"/>
</dbReference>
<dbReference type="EC" id="3.4.-.-" evidence="12"/>
<protein>
    <recommendedName>
        <fullName evidence="12">Angiotensin-converting enzyme</fullName>
        <ecNumber evidence="12">3.4.-.-</ecNumber>
    </recommendedName>
</protein>
<evidence type="ECO:0000256" key="14">
    <source>
        <dbReference type="SAM" id="SignalP"/>
    </source>
</evidence>
<dbReference type="InterPro" id="IPR001548">
    <property type="entry name" value="Peptidase_M2"/>
</dbReference>
<comment type="caution">
    <text evidence="11">Lacks conserved residue(s) required for the propagation of feature annotation.</text>
</comment>
<evidence type="ECO:0000256" key="6">
    <source>
        <dbReference type="PIRSR" id="PIRSR601548-11"/>
    </source>
</evidence>
<feature type="active site" description="Proton donor 1" evidence="6">
    <location>
        <position position="503"/>
    </location>
</feature>
<feature type="disulfide bond" evidence="8 11">
    <location>
        <begin position="929"/>
        <end position="947"/>
    </location>
</feature>
<evidence type="ECO:0000256" key="1">
    <source>
        <dbReference type="ARBA" id="ARBA00008139"/>
    </source>
</evidence>
<dbReference type="Proteomes" id="UP001458880">
    <property type="component" value="Unassembled WGS sequence"/>
</dbReference>
<proteinExistence type="inferred from homology"/>
<feature type="active site" description="Proton donor 2" evidence="6">
    <location>
        <position position="1094"/>
    </location>
</feature>
<feature type="binding site" evidence="7">
    <location>
        <position position="988"/>
    </location>
    <ligand>
        <name>Zn(2+)</name>
        <dbReference type="ChEBI" id="CHEBI:29105"/>
        <label>1</label>
        <note>catalytic</note>
    </ligand>
</feature>
<dbReference type="PANTHER" id="PTHR10514:SF27">
    <property type="entry name" value="ANGIOTENSIN-CONVERTING ENZYME"/>
    <property type="match status" value="1"/>
</dbReference>
<name>A0AAW1KI25_POPJA</name>
<dbReference type="Pfam" id="PF01401">
    <property type="entry name" value="Peptidase_M2"/>
    <property type="match status" value="3"/>
</dbReference>
<keyword evidence="3 8" id="KW-1015">Disulfide bond</keyword>
<feature type="binding site" evidence="10">
    <location>
        <position position="988"/>
    </location>
    <ligand>
        <name>Zn(2+)</name>
        <dbReference type="ChEBI" id="CHEBI:29105"/>
        <label>2</label>
        <note>catalytic</note>
    </ligand>
</feature>
<keyword evidence="7 12" id="KW-0479">Metal-binding</keyword>
<feature type="binding site" evidence="10">
    <location>
        <position position="960"/>
    </location>
    <ligand>
        <name>Zn(2+)</name>
        <dbReference type="ChEBI" id="CHEBI:29105"/>
        <label>2</label>
        <note>catalytic</note>
    </ligand>
</feature>
<keyword evidence="12" id="KW-0645">Protease</keyword>
<evidence type="ECO:0000256" key="12">
    <source>
        <dbReference type="RuleBase" id="RU361144"/>
    </source>
</evidence>
<evidence type="ECO:0000256" key="7">
    <source>
        <dbReference type="PIRSR" id="PIRSR601548-3"/>
    </source>
</evidence>
<comment type="caution">
    <text evidence="15">The sequence shown here is derived from an EMBL/GenBank/DDBJ whole genome shotgun (WGS) entry which is preliminary data.</text>
</comment>
<feature type="chain" id="PRO_5043833621" description="Angiotensin-converting enzyme" evidence="14">
    <location>
        <begin position="22"/>
        <end position="1797"/>
    </location>
</feature>
<gene>
    <name evidence="15" type="ORF">QE152_g23316</name>
</gene>
<keyword evidence="13" id="KW-0472">Membrane</keyword>
<comment type="similarity">
    <text evidence="1 11 12">Belongs to the peptidase M2 family.</text>
</comment>
<evidence type="ECO:0000313" key="15">
    <source>
        <dbReference type="EMBL" id="KAK9718270.1"/>
    </source>
</evidence>
<evidence type="ECO:0000256" key="5">
    <source>
        <dbReference type="PIRSR" id="PIRSR601548-1"/>
    </source>
</evidence>
<dbReference type="GO" id="GO:0006508">
    <property type="term" value="P:proteolysis"/>
    <property type="evidence" value="ECO:0007669"/>
    <property type="project" value="UniProtKB-KW"/>
</dbReference>
<keyword evidence="12" id="KW-0378">Hydrolase</keyword>
<feature type="transmembrane region" description="Helical" evidence="13">
    <location>
        <begin position="1773"/>
        <end position="1792"/>
    </location>
</feature>
<keyword evidence="4 9" id="KW-0325">Glycoprotein</keyword>
<feature type="glycosylation site" description="N-linked (GlcNAc...) asparagine" evidence="9">
    <location>
        <position position="889"/>
    </location>
</feature>
<evidence type="ECO:0000256" key="13">
    <source>
        <dbReference type="SAM" id="Phobius"/>
    </source>
</evidence>
<feature type="disulfide bond" evidence="11">
    <location>
        <begin position="1696"/>
        <end position="1714"/>
    </location>
</feature>
<dbReference type="EMBL" id="JASPKY010000230">
    <property type="protein sequence ID" value="KAK9718270.1"/>
    <property type="molecule type" value="Genomic_DNA"/>
</dbReference>
<dbReference type="GO" id="GO:0004180">
    <property type="term" value="F:carboxypeptidase activity"/>
    <property type="evidence" value="ECO:0007669"/>
    <property type="project" value="UniProtKB-KW"/>
</dbReference>
<dbReference type="GO" id="GO:0005886">
    <property type="term" value="C:plasma membrane"/>
    <property type="evidence" value="ECO:0007669"/>
    <property type="project" value="TreeGrafter"/>
</dbReference>
<keyword evidence="16" id="KW-1185">Reference proteome</keyword>
<dbReference type="GO" id="GO:0008241">
    <property type="term" value="F:peptidyl-dipeptidase activity"/>
    <property type="evidence" value="ECO:0007669"/>
    <property type="project" value="InterPro"/>
</dbReference>
<feature type="disulfide bond" evidence="11">
    <location>
        <begin position="343"/>
        <end position="361"/>
    </location>
</feature>
<feature type="signal peptide" evidence="14">
    <location>
        <begin position="1"/>
        <end position="21"/>
    </location>
</feature>
<evidence type="ECO:0000256" key="3">
    <source>
        <dbReference type="ARBA" id="ARBA00023157"/>
    </source>
</evidence>
<evidence type="ECO:0000256" key="11">
    <source>
        <dbReference type="PROSITE-ProRule" id="PRU01355"/>
    </source>
</evidence>
<dbReference type="SUPFAM" id="SSF55486">
    <property type="entry name" value="Metalloproteases ('zincins'), catalytic domain"/>
    <property type="match status" value="3"/>
</dbReference>
<evidence type="ECO:0000256" key="2">
    <source>
        <dbReference type="ARBA" id="ARBA00022729"/>
    </source>
</evidence>
<feature type="active site" description="Proton acceptor 2" evidence="6">
    <location>
        <position position="961"/>
    </location>
</feature>
<keyword evidence="13" id="KW-0812">Transmembrane</keyword>
<feature type="active site" description="Proton acceptor 1" evidence="5">
    <location>
        <position position="961"/>
    </location>
</feature>
<dbReference type="PROSITE" id="PS52011">
    <property type="entry name" value="PEPTIDASE_M2"/>
    <property type="match status" value="3"/>
</dbReference>
<feature type="disulfide bond" evidence="8">
    <location>
        <begin position="1119"/>
        <end position="1136"/>
    </location>
</feature>
<keyword evidence="2 14" id="KW-0732">Signal</keyword>
<dbReference type="CDD" id="cd06461">
    <property type="entry name" value="M2_ACE"/>
    <property type="match status" value="3"/>
</dbReference>
<evidence type="ECO:0000256" key="4">
    <source>
        <dbReference type="ARBA" id="ARBA00023180"/>
    </source>
</evidence>
<feature type="binding site" evidence="7">
    <location>
        <position position="964"/>
    </location>
    <ligand>
        <name>Zn(2+)</name>
        <dbReference type="ChEBI" id="CHEBI:29105"/>
        <label>1</label>
        <note>catalytic</note>
    </ligand>
</feature>
<reference evidence="15 16" key="1">
    <citation type="journal article" date="2024" name="BMC Genomics">
        <title>De novo assembly and annotation of Popillia japonica's genome with initial clues to its potential as an invasive pest.</title>
        <authorList>
            <person name="Cucini C."/>
            <person name="Boschi S."/>
            <person name="Funari R."/>
            <person name="Cardaioli E."/>
            <person name="Iannotti N."/>
            <person name="Marturano G."/>
            <person name="Paoli F."/>
            <person name="Bruttini M."/>
            <person name="Carapelli A."/>
            <person name="Frati F."/>
            <person name="Nardi F."/>
        </authorList>
    </citation>
    <scope>NUCLEOTIDE SEQUENCE [LARGE SCALE GENOMIC DNA]</scope>
    <source>
        <strain evidence="15">DMR45628</strain>
    </source>
</reference>
<accession>A0AAW1KI25</accession>
<dbReference type="PRINTS" id="PR00791">
    <property type="entry name" value="PEPDIPTASEA"/>
</dbReference>
<dbReference type="PANTHER" id="PTHR10514">
    <property type="entry name" value="ANGIOTENSIN-CONVERTING ENZYME"/>
    <property type="match status" value="1"/>
</dbReference>
<feature type="active site" description="Proton donor 1" evidence="5">
    <location>
        <position position="1094"/>
    </location>
</feature>
<dbReference type="GO" id="GO:0008237">
    <property type="term" value="F:metallopeptidase activity"/>
    <property type="evidence" value="ECO:0007669"/>
    <property type="project" value="UniProtKB-KW"/>
</dbReference>
<feature type="binding site" evidence="10">
    <location>
        <position position="964"/>
    </location>
    <ligand>
        <name>Zn(2+)</name>
        <dbReference type="ChEBI" id="CHEBI:29105"/>
        <label>2</label>
        <note>catalytic</note>
    </ligand>
</feature>
<organism evidence="15 16">
    <name type="scientific">Popillia japonica</name>
    <name type="common">Japanese beetle</name>
    <dbReference type="NCBI Taxonomy" id="7064"/>
    <lineage>
        <taxon>Eukaryota</taxon>
        <taxon>Metazoa</taxon>
        <taxon>Ecdysozoa</taxon>
        <taxon>Arthropoda</taxon>
        <taxon>Hexapoda</taxon>
        <taxon>Insecta</taxon>
        <taxon>Pterygota</taxon>
        <taxon>Neoptera</taxon>
        <taxon>Endopterygota</taxon>
        <taxon>Coleoptera</taxon>
        <taxon>Polyphaga</taxon>
        <taxon>Scarabaeiformia</taxon>
        <taxon>Scarabaeidae</taxon>
        <taxon>Rutelinae</taxon>
        <taxon>Popillia</taxon>
    </lineage>
</organism>
<keyword evidence="7 12" id="KW-0862">Zinc</keyword>
<keyword evidence="12" id="KW-0482">Metalloprotease</keyword>
<keyword evidence="13" id="KW-1133">Transmembrane helix</keyword>
<sequence>MLLKSVILILTINYSILPIWGQTTDDELQQWLITDYENFANDNCFRLQTAKWNYETNVNAENADELAVVAREVRDEQKQFWEDNIKDLNVADYTNAALIRQLKSLKNIGSLALSDNDFQELMDVEETLANSYNSERICPYNNPECDPVTDGLILVPDIEEIMQSSTNYDELTYFWKAWTDATGAKLKDSFNDYVRLYNEVATLNGFEDAGDMWRDPYETDDFVIILENLWEEIQPLYQELHTYVRRYLEQRYPEMDVSDGLLPANVFGTMSAKSWINLEPSLRPYPSVGVIDISDVLIRDDYDAKTLFETANDFLKSQRFADSSGSYGEGAMIEKPDGTEVICEPSAWDFCDGETYRIKMCTNITMADYTMALNLLSRIQYYIQYKDQPITFRSGANPAFYEAIENCVALSATGPTYLQKIGLLEDYEDSDEARINNLMRLALDKLPLLAYTFASERWRWDVLNGLEPTEWNERWWGYRRNYEKVKEPVSRDENNFDPGAELHMAGNEPLINNFMATILGFQLHRRYCIMSNEHDENNPDSTPLYNCDFSASSITSGPLIRAGLKLGSSLPWRQVLTAISGETDISTTGIKTYFKPLDDYLRTANEAMSPSELKEFLSGEYAKQAQEVYSNQVHAEWNYATDINDETASAQMEATLATAAFDKENWENAFSTLQESNFFDEELKRQVMFLRVLGDAALDEESLSKLTAAISSMSGIYNTAKVCPYTKQQCDLDTEGLALNPGIEGRISASDNIDELEYLWTAWRSASGANMREDFDTYVKLSNEAAVANNFVDKGAMWRNRFESPNFIDDLDRLWEEVEPLYNELHTYVRRKLRSKYGSALDLSYGLIPAHVLGNMWAQSWVNIADLVRPFPDVKSADITAALIEKEYNVTEMFNVADEFYVSLGLESCAMSFGEGAMIERPEGKEVNCHASAWDFNDGETFRVKMCTNINYEDFITIHHELGHIEYYLLYKDQPITLRTGANPGFHEAVGDTIALSVATPKHFKAIGLIDDTEQDEEEAEHANINALMDMALERIAFLPFGLLIDKWRWDVFSGEVDSTQWNKRWWHYRETIQKVKAPVARTEDDFDPGAKFHVAADYQYISYFVAHILEFQFFKALCIAAGEYGEDSDNALNECDYYNSKEAGTLLRNGLSLGASRHWEDVLEIITGSRSMSADALLEYFDPLYEYLTEQNNAPITQEEVDDYINIDFQLAAVKELGAIRQVGWQFDVNMGTTSAAKLESVLATAAFRRYWRDFFADKEYSQPAIQQQLAVINNVGDAVLNDDKLSELTNYLINWKQKYSSIRVCPNENANCNLPGQGLDEEDIQRRMAMSEDLDEMLYYWKYWRDLSGDVVDKPSYARYVTLANEAAGSGFSNRGVQWRSQYGLTATAFSDSINSIWKDVEPLYDYLHTFVRRNLKSKYGDDLDVADDLIPAHALGSLWAETWWNLTDIMRPRPNSDNINLNAILAEKNDMRQTANLVDAFFTSMELEGTGAGADLLNYFTKPPGENICEPTAVDIYGQNHRVKICSTNTRANFKTVHNMLSHLQSFMLYKDQPVVFRNAHNPALYDAVGGAIGLSAITPQHLIALELIDEFDESEDTDLNLLMDTALETLPLLPFALVVDRWRWDVFGSLEQGLWNSRWWQYRKDFQKLKSPVDLAVDDFDAISKYHVIADEQYINKFVSTVLQFQIYKELCIKAEKYDPETKEPPLHRCSFFGSPAVGAALKDALSRGASGDWADILETLTGETEVDASAMLEYFEPLHDYFERGSSVMIQFSFVTCICSLLFVYFLPRWMW</sequence>
<evidence type="ECO:0000256" key="10">
    <source>
        <dbReference type="PIRSR" id="PIRSR601548-8"/>
    </source>
</evidence>